<dbReference type="EMBL" id="JAFFGZ010000005">
    <property type="protein sequence ID" value="KAK4644996.1"/>
    <property type="molecule type" value="Genomic_DNA"/>
</dbReference>
<evidence type="ECO:0000313" key="2">
    <source>
        <dbReference type="Proteomes" id="UP001322138"/>
    </source>
</evidence>
<accession>A0ABR0FM08</accession>
<organism evidence="1 2">
    <name type="scientific">Podospora bellae-mahoneyi</name>
    <dbReference type="NCBI Taxonomy" id="2093777"/>
    <lineage>
        <taxon>Eukaryota</taxon>
        <taxon>Fungi</taxon>
        <taxon>Dikarya</taxon>
        <taxon>Ascomycota</taxon>
        <taxon>Pezizomycotina</taxon>
        <taxon>Sordariomycetes</taxon>
        <taxon>Sordariomycetidae</taxon>
        <taxon>Sordariales</taxon>
        <taxon>Podosporaceae</taxon>
        <taxon>Podospora</taxon>
    </lineage>
</organism>
<dbReference type="Proteomes" id="UP001322138">
    <property type="component" value="Unassembled WGS sequence"/>
</dbReference>
<dbReference type="GeneID" id="87891750"/>
<reference evidence="1 2" key="1">
    <citation type="journal article" date="2023" name="bioRxiv">
        <title>High-quality genome assemblies of four members of thePodospora anserinaspecies complex.</title>
        <authorList>
            <person name="Ament-Velasquez S.L."/>
            <person name="Vogan A.A."/>
            <person name="Wallerman O."/>
            <person name="Hartmann F."/>
            <person name="Gautier V."/>
            <person name="Silar P."/>
            <person name="Giraud T."/>
            <person name="Johannesson H."/>
        </authorList>
    </citation>
    <scope>NUCLEOTIDE SEQUENCE [LARGE SCALE GENOMIC DNA]</scope>
    <source>
        <strain evidence="1 2">CBS 112042</strain>
    </source>
</reference>
<sequence>MAFSVVRPGNPKNPLNINRISQEAHASAQAQTATCSVARQIPLEAFKTNSVTGFQMRLPMRVAESTGRRRLWLASAEGLEPGNPASLLIMASLVCTESNRLPEAAHACALSVSMAGMASFAPVTRQGSERPLEVNKTELPRIQEEELRRCPVSHKLWVPQMPKIRSP</sequence>
<evidence type="ECO:0000313" key="1">
    <source>
        <dbReference type="EMBL" id="KAK4644996.1"/>
    </source>
</evidence>
<keyword evidence="2" id="KW-1185">Reference proteome</keyword>
<protein>
    <submittedName>
        <fullName evidence="1">Uncharacterized protein</fullName>
    </submittedName>
</protein>
<dbReference type="RefSeq" id="XP_062733972.1">
    <property type="nucleotide sequence ID" value="XM_062872543.1"/>
</dbReference>
<comment type="caution">
    <text evidence="1">The sequence shown here is derived from an EMBL/GenBank/DDBJ whole genome shotgun (WGS) entry which is preliminary data.</text>
</comment>
<name>A0ABR0FM08_9PEZI</name>
<gene>
    <name evidence="1" type="ORF">QC761_0058470</name>
</gene>
<proteinExistence type="predicted"/>